<protein>
    <submittedName>
        <fullName evidence="4">PDZ domain-containing protein</fullName>
    </submittedName>
</protein>
<evidence type="ECO:0000256" key="2">
    <source>
        <dbReference type="SAM" id="Phobius"/>
    </source>
</evidence>
<keyword evidence="2" id="KW-1133">Transmembrane helix</keyword>
<proteinExistence type="predicted"/>
<feature type="coiled-coil region" evidence="1">
    <location>
        <begin position="188"/>
        <end position="215"/>
    </location>
</feature>
<evidence type="ECO:0000313" key="4">
    <source>
        <dbReference type="WBParaSite" id="PgR007_g131_t01"/>
    </source>
</evidence>
<keyword evidence="2" id="KW-0472">Membrane</keyword>
<evidence type="ECO:0000256" key="1">
    <source>
        <dbReference type="SAM" id="Coils"/>
    </source>
</evidence>
<keyword evidence="3" id="KW-1185">Reference proteome</keyword>
<dbReference type="WBParaSite" id="PgR007_g131_t01">
    <property type="protein sequence ID" value="PgR007_g131_t01"/>
    <property type="gene ID" value="PgR007_g131"/>
</dbReference>
<keyword evidence="1" id="KW-0175">Coiled coil</keyword>
<sequence length="351" mass="39940">MRAFPLQEYSDDSVRLNGAILAKRGPSTVIDSEEKPIEQSELSASSSEEFEVIKEKKHFVDIDYEKKPVDMKIPQAKFDASKLDQSWIASWDTCDSITRKSSRHCDNVVEKKQTIASSRQLPDQNERANIVDHHDDSSEASANNMYSGVVVIGFLSIIVASLVTPVFHSQFLQDREASREHSSKDAIIHEQRLLIEQLRNELESLRKATPDTRNSFVKLAIDEARSTAFERKDGYDYRLVIMEWKKVDSDGQQSRQHLRLSLKQCNGNLFVYDHGPTSGKLFAVGDRIVDVDGRHFASTVEVKDYILWTFNNRDYFTTIIERPISEDAKRDVTMCLQPSISSFSTIISTPA</sequence>
<feature type="transmembrane region" description="Helical" evidence="2">
    <location>
        <begin position="145"/>
        <end position="167"/>
    </location>
</feature>
<dbReference type="AlphaFoldDB" id="A0A915AGJ6"/>
<accession>A0A915AGJ6</accession>
<organism evidence="3 4">
    <name type="scientific">Parascaris univalens</name>
    <name type="common">Nematode worm</name>
    <dbReference type="NCBI Taxonomy" id="6257"/>
    <lineage>
        <taxon>Eukaryota</taxon>
        <taxon>Metazoa</taxon>
        <taxon>Ecdysozoa</taxon>
        <taxon>Nematoda</taxon>
        <taxon>Chromadorea</taxon>
        <taxon>Rhabditida</taxon>
        <taxon>Spirurina</taxon>
        <taxon>Ascaridomorpha</taxon>
        <taxon>Ascaridoidea</taxon>
        <taxon>Ascarididae</taxon>
        <taxon>Parascaris</taxon>
    </lineage>
</organism>
<keyword evidence="2" id="KW-0812">Transmembrane</keyword>
<dbReference type="Proteomes" id="UP000887569">
    <property type="component" value="Unplaced"/>
</dbReference>
<name>A0A915AGJ6_PARUN</name>
<evidence type="ECO:0000313" key="3">
    <source>
        <dbReference type="Proteomes" id="UP000887569"/>
    </source>
</evidence>
<reference evidence="4" key="1">
    <citation type="submission" date="2022-11" db="UniProtKB">
        <authorList>
            <consortium name="WormBaseParasite"/>
        </authorList>
    </citation>
    <scope>IDENTIFICATION</scope>
</reference>